<accession>A0A1X7BU74</accession>
<evidence type="ECO:0000313" key="2">
    <source>
        <dbReference type="Proteomes" id="UP000193224"/>
    </source>
</evidence>
<dbReference type="AlphaFoldDB" id="A0A1X7BU74"/>
<organism evidence="1 2">
    <name type="scientific">Roseovarius aestuarii</name>
    <dbReference type="NCBI Taxonomy" id="475083"/>
    <lineage>
        <taxon>Bacteria</taxon>
        <taxon>Pseudomonadati</taxon>
        <taxon>Pseudomonadota</taxon>
        <taxon>Alphaproteobacteria</taxon>
        <taxon>Rhodobacterales</taxon>
        <taxon>Roseobacteraceae</taxon>
        <taxon>Roseovarius</taxon>
    </lineage>
</organism>
<keyword evidence="2" id="KW-1185">Reference proteome</keyword>
<protein>
    <submittedName>
        <fullName evidence="1">Uncharacterized protein</fullName>
    </submittedName>
</protein>
<dbReference type="OrthoDB" id="7868545at2"/>
<gene>
    <name evidence="1" type="ORF">ROA7745_03009</name>
</gene>
<sequence>MFGVVLWSDQIKNRAVIWCEDHGDLAFFKGDGLCALDGADMDAGDLVQFEVHEDRHMRLACNPRLVASDEYPTLAHDLKKAGTLPAQGTPIVVDDSRAKVIAFEPRPANSTPINTRARRVI</sequence>
<evidence type="ECO:0000313" key="1">
    <source>
        <dbReference type="EMBL" id="SMC13172.1"/>
    </source>
</evidence>
<dbReference type="RefSeq" id="WP_139836437.1">
    <property type="nucleotide sequence ID" value="NZ_FWXB01000012.1"/>
</dbReference>
<name>A0A1X7BU74_9RHOB</name>
<reference evidence="1 2" key="1">
    <citation type="submission" date="2017-03" db="EMBL/GenBank/DDBJ databases">
        <authorList>
            <person name="Afonso C.L."/>
            <person name="Miller P.J."/>
            <person name="Scott M.A."/>
            <person name="Spackman E."/>
            <person name="Goraichik I."/>
            <person name="Dimitrov K.M."/>
            <person name="Suarez D.L."/>
            <person name="Swayne D.E."/>
        </authorList>
    </citation>
    <scope>NUCLEOTIDE SEQUENCE [LARGE SCALE GENOMIC DNA]</scope>
    <source>
        <strain evidence="1 2">CECT 7745</strain>
    </source>
</reference>
<dbReference type="Proteomes" id="UP000193224">
    <property type="component" value="Unassembled WGS sequence"/>
</dbReference>
<dbReference type="EMBL" id="FWXB01000012">
    <property type="protein sequence ID" value="SMC13172.1"/>
    <property type="molecule type" value="Genomic_DNA"/>
</dbReference>
<proteinExistence type="predicted"/>